<dbReference type="AlphaFoldDB" id="A0A6H1ZIW7"/>
<evidence type="ECO:0000313" key="2">
    <source>
        <dbReference type="EMBL" id="QJA47140.1"/>
    </source>
</evidence>
<protein>
    <submittedName>
        <fullName evidence="2">Putative terminase</fullName>
    </submittedName>
</protein>
<reference evidence="2" key="1">
    <citation type="submission" date="2020-03" db="EMBL/GenBank/DDBJ databases">
        <title>The deep terrestrial virosphere.</title>
        <authorList>
            <person name="Holmfeldt K."/>
            <person name="Nilsson E."/>
            <person name="Simone D."/>
            <person name="Lopez-Fernandez M."/>
            <person name="Wu X."/>
            <person name="de Brujin I."/>
            <person name="Lundin D."/>
            <person name="Andersson A."/>
            <person name="Bertilsson S."/>
            <person name="Dopson M."/>
        </authorList>
    </citation>
    <scope>NUCLEOTIDE SEQUENCE</scope>
    <source>
        <strain evidence="3">MM415A01235</strain>
        <strain evidence="2">TM448A00611</strain>
        <strain evidence="4">TM448B01042</strain>
    </source>
</reference>
<accession>A0A6H1ZIW7</accession>
<dbReference type="Gene3D" id="3.30.420.240">
    <property type="match status" value="1"/>
</dbReference>
<dbReference type="EMBL" id="MT144033">
    <property type="protein sequence ID" value="QJA47140.1"/>
    <property type="molecule type" value="Genomic_DNA"/>
</dbReference>
<keyword evidence="1" id="KW-0472">Membrane</keyword>
<keyword evidence="1" id="KW-1133">Transmembrane helix</keyword>
<keyword evidence="1" id="KW-0812">Transmembrane</keyword>
<evidence type="ECO:0000256" key="1">
    <source>
        <dbReference type="SAM" id="Phobius"/>
    </source>
</evidence>
<name>A0A6H1ZIW7_9ZZZZ</name>
<organism evidence="2">
    <name type="scientific">viral metagenome</name>
    <dbReference type="NCBI Taxonomy" id="1070528"/>
    <lineage>
        <taxon>unclassified sequences</taxon>
        <taxon>metagenomes</taxon>
        <taxon>organismal metagenomes</taxon>
    </lineage>
</organism>
<gene>
    <name evidence="3" type="ORF">MM415A01235_0011</name>
    <name evidence="2" type="ORF">TM448A00611_0009</name>
    <name evidence="4" type="ORF">TM448B01042_0009</name>
</gene>
<feature type="transmembrane region" description="Helical" evidence="1">
    <location>
        <begin position="64"/>
        <end position="84"/>
    </location>
</feature>
<proteinExistence type="predicted"/>
<evidence type="ECO:0000313" key="4">
    <source>
        <dbReference type="EMBL" id="QJH97600.1"/>
    </source>
</evidence>
<evidence type="ECO:0000313" key="3">
    <source>
        <dbReference type="EMBL" id="QJA77723.1"/>
    </source>
</evidence>
<dbReference type="EMBL" id="MT144693">
    <property type="protein sequence ID" value="QJH97600.1"/>
    <property type="molecule type" value="Genomic_DNA"/>
</dbReference>
<dbReference type="EMBL" id="MT142298">
    <property type="protein sequence ID" value="QJA77723.1"/>
    <property type="molecule type" value="Genomic_DNA"/>
</dbReference>
<sequence length="497" mass="59209">MDVFNAKDWDRWRQNARDPKFFIEVICSEAWPDKFQNFGRIQEEMIDFLFDKSSNRKLLSAFRLSFKTTVLLGFFAYLFTWALAEDAYDAIIYNTYTKENAANFQADLKHTLLENELLQWVFPELPKTENDYKTMTKSRIQHGHMKVDFASVETTLVSRHYPKWVNDDLENDKNSRTSYMRAELKKTWQYQKAILMKIKKLDMGLEIETGTPYHPQGLFFDLMKKDSFSKYIMPYKQFGKLTFPEVYSEEDFEEKRIDMAPSIFSAQFELIPVSEEDALCRESWITKYKRIPDTTWRQMVIDPGGSIPGKNDPSGITITDTDTDGYLYVVYADEFWGTPMGLIEEIDRLQHEFDPDDTRIEKERYSMTIADIYQHIYPRRNIAFVEHEKENKDNRIWKLRQWYERKRILHNPDGMHKLEAQLLSYTGPESLDNDDLLDSLAYHLKVRRIPRPEKKHYLPSGRVFNPPKNDFDEEFAKFTNLVQEKSEEKVQRYEELF</sequence>